<comment type="caution">
    <text evidence="5">The sequence shown here is derived from an EMBL/GenBank/DDBJ whole genome shotgun (WGS) entry which is preliminary data.</text>
</comment>
<organism evidence="5 6">
    <name type="scientific">Candidatus Blautia faecigallinarum</name>
    <dbReference type="NCBI Taxonomy" id="2838488"/>
    <lineage>
        <taxon>Bacteria</taxon>
        <taxon>Bacillati</taxon>
        <taxon>Bacillota</taxon>
        <taxon>Clostridia</taxon>
        <taxon>Lachnospirales</taxon>
        <taxon>Lachnospiraceae</taxon>
        <taxon>Blautia</taxon>
    </lineage>
</organism>
<evidence type="ECO:0000256" key="3">
    <source>
        <dbReference type="ARBA" id="ARBA00023163"/>
    </source>
</evidence>
<dbReference type="Pfam" id="PF02311">
    <property type="entry name" value="AraC_binding"/>
    <property type="match status" value="1"/>
</dbReference>
<dbReference type="SMART" id="SM00342">
    <property type="entry name" value="HTH_ARAC"/>
    <property type="match status" value="1"/>
</dbReference>
<dbReference type="GO" id="GO:0003700">
    <property type="term" value="F:DNA-binding transcription factor activity"/>
    <property type="evidence" value="ECO:0007669"/>
    <property type="project" value="InterPro"/>
</dbReference>
<keyword evidence="1" id="KW-0805">Transcription regulation</keyword>
<protein>
    <submittedName>
        <fullName evidence="5">Helix-turn-helix domain-containing protein</fullName>
    </submittedName>
</protein>
<reference evidence="5" key="2">
    <citation type="submission" date="2021-04" db="EMBL/GenBank/DDBJ databases">
        <authorList>
            <person name="Gilroy R."/>
        </authorList>
    </citation>
    <scope>NUCLEOTIDE SEQUENCE</scope>
    <source>
        <strain evidence="5">14324</strain>
    </source>
</reference>
<dbReference type="PROSITE" id="PS00041">
    <property type="entry name" value="HTH_ARAC_FAMILY_1"/>
    <property type="match status" value="1"/>
</dbReference>
<dbReference type="InterPro" id="IPR009057">
    <property type="entry name" value="Homeodomain-like_sf"/>
</dbReference>
<keyword evidence="2" id="KW-0238">DNA-binding</keyword>
<dbReference type="Gene3D" id="1.10.10.60">
    <property type="entry name" value="Homeodomain-like"/>
    <property type="match status" value="2"/>
</dbReference>
<dbReference type="InterPro" id="IPR014710">
    <property type="entry name" value="RmlC-like_jellyroll"/>
</dbReference>
<evidence type="ECO:0000256" key="2">
    <source>
        <dbReference type="ARBA" id="ARBA00023125"/>
    </source>
</evidence>
<proteinExistence type="predicted"/>
<dbReference type="InterPro" id="IPR011051">
    <property type="entry name" value="RmlC_Cupin_sf"/>
</dbReference>
<dbReference type="GO" id="GO:0043565">
    <property type="term" value="F:sequence-specific DNA binding"/>
    <property type="evidence" value="ECO:0007669"/>
    <property type="project" value="InterPro"/>
</dbReference>
<evidence type="ECO:0000256" key="1">
    <source>
        <dbReference type="ARBA" id="ARBA00023015"/>
    </source>
</evidence>
<dbReference type="EMBL" id="DXBU01000109">
    <property type="protein sequence ID" value="HIZ22742.1"/>
    <property type="molecule type" value="Genomic_DNA"/>
</dbReference>
<gene>
    <name evidence="5" type="ORF">IAA21_08115</name>
</gene>
<keyword evidence="3" id="KW-0804">Transcription</keyword>
<dbReference type="CDD" id="cd02208">
    <property type="entry name" value="cupin_RmlC-like"/>
    <property type="match status" value="1"/>
</dbReference>
<dbReference type="Gene3D" id="2.60.120.10">
    <property type="entry name" value="Jelly Rolls"/>
    <property type="match status" value="1"/>
</dbReference>
<dbReference type="Proteomes" id="UP000824041">
    <property type="component" value="Unassembled WGS sequence"/>
</dbReference>
<accession>A0A9D2IUC4</accession>
<evidence type="ECO:0000313" key="6">
    <source>
        <dbReference type="Proteomes" id="UP000824041"/>
    </source>
</evidence>
<dbReference type="SUPFAM" id="SSF46689">
    <property type="entry name" value="Homeodomain-like"/>
    <property type="match status" value="2"/>
</dbReference>
<evidence type="ECO:0000313" key="5">
    <source>
        <dbReference type="EMBL" id="HIZ22742.1"/>
    </source>
</evidence>
<dbReference type="InterPro" id="IPR018062">
    <property type="entry name" value="HTH_AraC-typ_CS"/>
</dbReference>
<dbReference type="PANTHER" id="PTHR43280:SF28">
    <property type="entry name" value="HTH-TYPE TRANSCRIPTIONAL ACTIVATOR RHAS"/>
    <property type="match status" value="1"/>
</dbReference>
<evidence type="ECO:0000259" key="4">
    <source>
        <dbReference type="PROSITE" id="PS01124"/>
    </source>
</evidence>
<dbReference type="PROSITE" id="PS01124">
    <property type="entry name" value="HTH_ARAC_FAMILY_2"/>
    <property type="match status" value="1"/>
</dbReference>
<feature type="domain" description="HTH araC/xylS-type" evidence="4">
    <location>
        <begin position="203"/>
        <end position="301"/>
    </location>
</feature>
<dbReference type="InterPro" id="IPR003313">
    <property type="entry name" value="AraC-bd"/>
</dbReference>
<dbReference type="PRINTS" id="PR00032">
    <property type="entry name" value="HTHARAC"/>
</dbReference>
<sequence>MCCRKIEMDDTRQQRFGYPEGGLPVPRICNALNDFSNGTVECHWHPEFQFGLVLKGELEYLLYRNPASKIKRSLTAGDGFFINSRVLHSYSQLRNGAEIFIFSIAPSFFSASTVFGNIYQKTVLPVLHSPVFGFFFDHNKERHQAFLELLHGFYKLDPKSADYELHGLELICRIWRTLFHELSLLKGTPPLKRLSPAREYRMKQMLDFIHNHYPEPVTVEMNARSASTNKRECFRCFRSSISQTPIEYLNRYRLSVAAYLLISTTQNLASICEQCGFNNVSYFGKLFRQNYGTSPSHYRIMAR</sequence>
<name>A0A9D2IUC4_9FIRM</name>
<dbReference type="InterPro" id="IPR020449">
    <property type="entry name" value="Tscrpt_reg_AraC-type_HTH"/>
</dbReference>
<dbReference type="Pfam" id="PF12833">
    <property type="entry name" value="HTH_18"/>
    <property type="match status" value="1"/>
</dbReference>
<reference evidence="5" key="1">
    <citation type="journal article" date="2021" name="PeerJ">
        <title>Extensive microbial diversity within the chicken gut microbiome revealed by metagenomics and culture.</title>
        <authorList>
            <person name="Gilroy R."/>
            <person name="Ravi A."/>
            <person name="Getino M."/>
            <person name="Pursley I."/>
            <person name="Horton D.L."/>
            <person name="Alikhan N.F."/>
            <person name="Baker D."/>
            <person name="Gharbi K."/>
            <person name="Hall N."/>
            <person name="Watson M."/>
            <person name="Adriaenssens E.M."/>
            <person name="Foster-Nyarko E."/>
            <person name="Jarju S."/>
            <person name="Secka A."/>
            <person name="Antonio M."/>
            <person name="Oren A."/>
            <person name="Chaudhuri R.R."/>
            <person name="La Ragione R."/>
            <person name="Hildebrand F."/>
            <person name="Pallen M.J."/>
        </authorList>
    </citation>
    <scope>NUCLEOTIDE SEQUENCE</scope>
    <source>
        <strain evidence="5">14324</strain>
    </source>
</reference>
<dbReference type="AlphaFoldDB" id="A0A9D2IUC4"/>
<dbReference type="SUPFAM" id="SSF51182">
    <property type="entry name" value="RmlC-like cupins"/>
    <property type="match status" value="1"/>
</dbReference>
<dbReference type="PANTHER" id="PTHR43280">
    <property type="entry name" value="ARAC-FAMILY TRANSCRIPTIONAL REGULATOR"/>
    <property type="match status" value="1"/>
</dbReference>
<dbReference type="InterPro" id="IPR018060">
    <property type="entry name" value="HTH_AraC"/>
</dbReference>